<dbReference type="STRING" id="1178482.AR456_16630"/>
<dbReference type="Proteomes" id="UP000019113">
    <property type="component" value="Unassembled WGS sequence"/>
</dbReference>
<dbReference type="KEGG" id="hhu:AR456_16630"/>
<dbReference type="RefSeq" id="WP_021818201.1">
    <property type="nucleotide sequence ID" value="NZ_AVBC01000019.1"/>
</dbReference>
<evidence type="ECO:0008006" key="3">
    <source>
        <dbReference type="Google" id="ProtNLM"/>
    </source>
</evidence>
<dbReference type="EMBL" id="AVBC01000019">
    <property type="protein sequence ID" value="ERL52369.1"/>
    <property type="molecule type" value="Genomic_DNA"/>
</dbReference>
<comment type="caution">
    <text evidence="1">The sequence shown here is derived from an EMBL/GenBank/DDBJ whole genome shotgun (WGS) entry which is preliminary data.</text>
</comment>
<keyword evidence="2" id="KW-1185">Reference proteome</keyword>
<reference evidence="1 2" key="1">
    <citation type="submission" date="2013-08" db="EMBL/GenBank/DDBJ databases">
        <title>draft genome of Halomonas huanghegensis, strain BJGMM-B45T.</title>
        <authorList>
            <person name="Miao C."/>
            <person name="Wan Y."/>
            <person name="Jin W."/>
        </authorList>
    </citation>
    <scope>NUCLEOTIDE SEQUENCE [LARGE SCALE GENOMIC DNA]</scope>
    <source>
        <strain evidence="1 2">BJGMM-B45</strain>
    </source>
</reference>
<proteinExistence type="predicted"/>
<accession>W1NA28</accession>
<sequence length="488" mass="55468">MNKLIDSQNNIAILEFSKCIGVGRGTALRWLWSNRDLFHARPENNGYNANIPELIKRAKNLQDHLSIMRLFRRRKAQGIRGDIKHLRLVCDFLEKTEWGIKKISIDNLHNKDKVTFILNDILRSGVHSRVIILHILSIASHKKIKTVNIIYLNEANIPNNDSRIIEAKLKSSLLSFLQKTPESCLDNNQEDVISKINIVVPTTSENFQNNLSGIVFRFQGGSPLLSHHIFLREIFKNRFVATITFSSRVKDSKFTDIILSRNKKDLEEKEVPYPFPNTYRPIQKINKTAFLQRRNIITSVYGGERIHRFFGNANKQDIEYIENILTDSNVEKWVLVGASDVNSAYASAMKVLSEHSYRKISIIGRADLKTLYREAKIFLALPGIFGGGGGASEAVANGVPIITHIDKDSDISNSFTDDAQFSDTEQALIFLSNGLVSQNIIYNLLCKQQGEMEEKFNLKASGERIYEILEKSVKSGKFDHKFRAAENT</sequence>
<organism evidence="1 2">
    <name type="scientific">Halomonas huangheensis</name>
    <dbReference type="NCBI Taxonomy" id="1178482"/>
    <lineage>
        <taxon>Bacteria</taxon>
        <taxon>Pseudomonadati</taxon>
        <taxon>Pseudomonadota</taxon>
        <taxon>Gammaproteobacteria</taxon>
        <taxon>Oceanospirillales</taxon>
        <taxon>Halomonadaceae</taxon>
        <taxon>Halomonas</taxon>
    </lineage>
</organism>
<dbReference type="AlphaFoldDB" id="W1NA28"/>
<name>W1NA28_9GAMM</name>
<protein>
    <recommendedName>
        <fullName evidence="3">Glycosyl transferase family 1 domain-containing protein</fullName>
    </recommendedName>
</protein>
<evidence type="ECO:0000313" key="1">
    <source>
        <dbReference type="EMBL" id="ERL52369.1"/>
    </source>
</evidence>
<evidence type="ECO:0000313" key="2">
    <source>
        <dbReference type="Proteomes" id="UP000019113"/>
    </source>
</evidence>
<gene>
    <name evidence="1" type="ORF">BJB45_10405</name>
</gene>
<dbReference type="PATRIC" id="fig|1178482.3.peg.1243"/>